<reference evidence="9 10" key="1">
    <citation type="submission" date="2023-03" db="EMBL/GenBank/DDBJ databases">
        <title>Bacillus Genome Sequencing.</title>
        <authorList>
            <person name="Dunlap C."/>
        </authorList>
    </citation>
    <scope>NUCLEOTIDE SEQUENCE [LARGE SCALE GENOMIC DNA]</scope>
    <source>
        <strain evidence="9 10">BD-533</strain>
    </source>
</reference>
<dbReference type="InterPro" id="IPR004839">
    <property type="entry name" value="Aminotransferase_I/II_large"/>
</dbReference>
<keyword evidence="10" id="KW-1185">Reference proteome</keyword>
<dbReference type="InterPro" id="IPR051446">
    <property type="entry name" value="HTH_trans_reg/aminotransferase"/>
</dbReference>
<dbReference type="CDD" id="cd00609">
    <property type="entry name" value="AAT_like"/>
    <property type="match status" value="1"/>
</dbReference>
<dbReference type="SUPFAM" id="SSF53383">
    <property type="entry name" value="PLP-dependent transferases"/>
    <property type="match status" value="1"/>
</dbReference>
<evidence type="ECO:0000256" key="5">
    <source>
        <dbReference type="ARBA" id="ARBA00023015"/>
    </source>
</evidence>
<keyword evidence="5" id="KW-0805">Transcription regulation</keyword>
<comment type="similarity">
    <text evidence="2">In the C-terminal section; belongs to the class-I pyridoxal-phosphate-dependent aminotransferase family.</text>
</comment>
<dbReference type="InterPro" id="IPR036390">
    <property type="entry name" value="WH_DNA-bd_sf"/>
</dbReference>
<dbReference type="EMBL" id="JARLKY010000012">
    <property type="protein sequence ID" value="MEC0226673.1"/>
    <property type="molecule type" value="Genomic_DNA"/>
</dbReference>
<evidence type="ECO:0000313" key="9">
    <source>
        <dbReference type="EMBL" id="MEC0226673.1"/>
    </source>
</evidence>
<dbReference type="SMART" id="SM00345">
    <property type="entry name" value="HTH_GNTR"/>
    <property type="match status" value="1"/>
</dbReference>
<evidence type="ECO:0000256" key="1">
    <source>
        <dbReference type="ARBA" id="ARBA00001933"/>
    </source>
</evidence>
<dbReference type="PANTHER" id="PTHR46577:SF1">
    <property type="entry name" value="HTH-TYPE TRANSCRIPTIONAL REGULATORY PROTEIN GABR"/>
    <property type="match status" value="1"/>
</dbReference>
<name>A0ABU6FXN6_9BACL</name>
<proteinExistence type="inferred from homology"/>
<organism evidence="9 10">
    <name type="scientific">Paenibacillus alba</name>
    <dbReference type="NCBI Taxonomy" id="1197127"/>
    <lineage>
        <taxon>Bacteria</taxon>
        <taxon>Bacillati</taxon>
        <taxon>Bacillota</taxon>
        <taxon>Bacilli</taxon>
        <taxon>Bacillales</taxon>
        <taxon>Paenibacillaceae</taxon>
        <taxon>Paenibacillus</taxon>
    </lineage>
</organism>
<dbReference type="PANTHER" id="PTHR46577">
    <property type="entry name" value="HTH-TYPE TRANSCRIPTIONAL REGULATORY PROTEIN GABR"/>
    <property type="match status" value="1"/>
</dbReference>
<comment type="caution">
    <text evidence="9">The sequence shown here is derived from an EMBL/GenBank/DDBJ whole genome shotgun (WGS) entry which is preliminary data.</text>
</comment>
<comment type="cofactor">
    <cofactor evidence="1">
        <name>pyridoxal 5'-phosphate</name>
        <dbReference type="ChEBI" id="CHEBI:597326"/>
    </cofactor>
</comment>
<dbReference type="InterPro" id="IPR015424">
    <property type="entry name" value="PyrdxlP-dep_Trfase"/>
</dbReference>
<dbReference type="Gene3D" id="3.40.640.10">
    <property type="entry name" value="Type I PLP-dependent aspartate aminotransferase-like (Major domain)"/>
    <property type="match status" value="1"/>
</dbReference>
<sequence length="477" mass="53877">MFEIWLSEQSQDPLYLQLYTQIRQQIRSGAILNGARMPSVRTLQTQLHISKTPIETAYQMLSSEGYVVSKPRSGLYAINAFKPEHTLVQAPITHHIDAALRPSSQSATSAPHVIDFNPTSLDVQTFPFRIWRKMLNEALENSAELLCQYGDPHGEYAFRTVIADYIRQARGVVCSPEQIIIGSGISYSMSILTKLLAGYPHIAMEEPGFPKVRDHFGISGFAITPISIGNKGLSIEELERSSAQLVYVTPSHQFPTGSVIPYAERAQLLNWASARKAYIIEDDYDGEFRYFSKPIPSLQSLDHQGRVIYIGTFSKAFTPALRMNYMVLPVTLTRKMESLQALLSSPSRIEQWAMQSFIEQGHWFRHIRRMRNTYRKKHSTLMEKIRAHFADHVEITGHSAGLHIQISVKTQLKPEQLVQMAADHGVRIYDMRGAWMDQNADAAGDPKVYLGFGGISEAEMESGLLRLKKAWSCLSEE</sequence>
<dbReference type="InterPro" id="IPR036388">
    <property type="entry name" value="WH-like_DNA-bd_sf"/>
</dbReference>
<keyword evidence="7" id="KW-0804">Transcription</keyword>
<keyword evidence="4" id="KW-0663">Pyridoxal phosphate</keyword>
<dbReference type="Gene3D" id="1.10.10.10">
    <property type="entry name" value="Winged helix-like DNA-binding domain superfamily/Winged helix DNA-binding domain"/>
    <property type="match status" value="1"/>
</dbReference>
<evidence type="ECO:0000256" key="6">
    <source>
        <dbReference type="ARBA" id="ARBA00023125"/>
    </source>
</evidence>
<evidence type="ECO:0000313" key="10">
    <source>
        <dbReference type="Proteomes" id="UP001338137"/>
    </source>
</evidence>
<evidence type="ECO:0000256" key="2">
    <source>
        <dbReference type="ARBA" id="ARBA00005384"/>
    </source>
</evidence>
<dbReference type="Pfam" id="PF00155">
    <property type="entry name" value="Aminotran_1_2"/>
    <property type="match status" value="1"/>
</dbReference>
<dbReference type="CDD" id="cd07377">
    <property type="entry name" value="WHTH_GntR"/>
    <property type="match status" value="1"/>
</dbReference>
<evidence type="ECO:0000256" key="7">
    <source>
        <dbReference type="ARBA" id="ARBA00023163"/>
    </source>
</evidence>
<feature type="domain" description="HTH gntR-type" evidence="8">
    <location>
        <begin position="12"/>
        <end position="80"/>
    </location>
</feature>
<dbReference type="RefSeq" id="WP_326071090.1">
    <property type="nucleotide sequence ID" value="NZ_JARLKY010000012.1"/>
</dbReference>
<dbReference type="PROSITE" id="PS50949">
    <property type="entry name" value="HTH_GNTR"/>
    <property type="match status" value="1"/>
</dbReference>
<gene>
    <name evidence="9" type="ORF">P4I72_06035</name>
</gene>
<evidence type="ECO:0000256" key="4">
    <source>
        <dbReference type="ARBA" id="ARBA00022898"/>
    </source>
</evidence>
<dbReference type="InterPro" id="IPR000524">
    <property type="entry name" value="Tscrpt_reg_HTH_GntR"/>
</dbReference>
<protein>
    <submittedName>
        <fullName evidence="9">PLP-dependent aminotransferase family protein</fullName>
    </submittedName>
</protein>
<keyword evidence="3 9" id="KW-0808">Transferase</keyword>
<dbReference type="SUPFAM" id="SSF46785">
    <property type="entry name" value="Winged helix' DNA-binding domain"/>
    <property type="match status" value="1"/>
</dbReference>
<accession>A0ABU6FXN6</accession>
<dbReference type="InterPro" id="IPR015421">
    <property type="entry name" value="PyrdxlP-dep_Trfase_major"/>
</dbReference>
<dbReference type="Proteomes" id="UP001338137">
    <property type="component" value="Unassembled WGS sequence"/>
</dbReference>
<keyword evidence="3 9" id="KW-0032">Aminotransferase</keyword>
<dbReference type="GO" id="GO:0008483">
    <property type="term" value="F:transaminase activity"/>
    <property type="evidence" value="ECO:0007669"/>
    <property type="project" value="UniProtKB-KW"/>
</dbReference>
<dbReference type="Pfam" id="PF00392">
    <property type="entry name" value="GntR"/>
    <property type="match status" value="1"/>
</dbReference>
<evidence type="ECO:0000259" key="8">
    <source>
        <dbReference type="PROSITE" id="PS50949"/>
    </source>
</evidence>
<evidence type="ECO:0000256" key="3">
    <source>
        <dbReference type="ARBA" id="ARBA00022576"/>
    </source>
</evidence>
<keyword evidence="6" id="KW-0238">DNA-binding</keyword>